<keyword evidence="1" id="KW-0472">Membrane</keyword>
<dbReference type="PANTHER" id="PTHR36836">
    <property type="entry name" value="COLANIC ACID BIOSYNTHESIS PROTEIN WCAK"/>
    <property type="match status" value="1"/>
</dbReference>
<keyword evidence="4" id="KW-1185">Reference proteome</keyword>
<dbReference type="Proteomes" id="UP000008206">
    <property type="component" value="Chromosome"/>
</dbReference>
<evidence type="ECO:0000313" key="3">
    <source>
        <dbReference type="EMBL" id="ADN15310.1"/>
    </source>
</evidence>
<organism evidence="3 4">
    <name type="scientific">Gloeothece verrucosa (strain PCC 7822)</name>
    <name type="common">Cyanothece sp. (strain PCC 7822)</name>
    <dbReference type="NCBI Taxonomy" id="497965"/>
    <lineage>
        <taxon>Bacteria</taxon>
        <taxon>Bacillati</taxon>
        <taxon>Cyanobacteriota</taxon>
        <taxon>Cyanophyceae</taxon>
        <taxon>Oscillatoriophycideae</taxon>
        <taxon>Chroococcales</taxon>
        <taxon>Aphanothecaceae</taxon>
        <taxon>Gloeothece</taxon>
        <taxon>Gloeothece verrucosa</taxon>
    </lineage>
</organism>
<dbReference type="RefSeq" id="WP_013323379.1">
    <property type="nucleotide sequence ID" value="NC_014501.1"/>
</dbReference>
<feature type="domain" description="Polysaccharide pyruvyl transferase" evidence="2">
    <location>
        <begin position="50"/>
        <end position="361"/>
    </location>
</feature>
<accession>E0UDJ7</accession>
<evidence type="ECO:0000256" key="1">
    <source>
        <dbReference type="SAM" id="Phobius"/>
    </source>
</evidence>
<dbReference type="KEGG" id="cyj:Cyan7822_3360"/>
<dbReference type="PANTHER" id="PTHR36836:SF1">
    <property type="entry name" value="COLANIC ACID BIOSYNTHESIS PROTEIN WCAK"/>
    <property type="match status" value="1"/>
</dbReference>
<sequence length="424" mass="47954">MKEFVKRLLKPIISIFLFIYIAWLRLRGRFFNPRTSPSVLILPPAEPGSLGDEALVTGLLTLLEDKGIKKIGLVSYKPELQWEIYRLETYSFELRHHFLGGYLGSLIAPFYFLNAVHQYQKFYCIGADVMDGYYSLKDSLQRINFVDLATRLGIEAALVSFSFNDRQKPEIIEALNKLPLDVRICVRDPVSYERLSKLLQRPIALVADLAFLLPPVQDSPTVLTVGQWIKEQRSNNKVILGINANYKLVESLKLKTLDDLIKIYVTTLVELKSKNADFSFVLIPHDFRDTQGMKSDVGLAKGIYQALPQDLQSNCFIVPSPCSASEIKGICRQLDMVVSGRMHLAIASLGQGIPAACITYQGKFEGLFKHLELEGMTLEPEKVLQPEKLVQFLMPLIAKREEMSQYIQAKLPKIKKLSEANLGE</sequence>
<evidence type="ECO:0000313" key="4">
    <source>
        <dbReference type="Proteomes" id="UP000008206"/>
    </source>
</evidence>
<dbReference type="HOGENOM" id="CLU_614874_0_0_3"/>
<proteinExistence type="predicted"/>
<gene>
    <name evidence="3" type="ordered locus">Cyan7822_3360</name>
</gene>
<dbReference type="eggNOG" id="COG2327">
    <property type="taxonomic scope" value="Bacteria"/>
</dbReference>
<protein>
    <recommendedName>
        <fullName evidence="2">Polysaccharide pyruvyl transferase domain-containing protein</fullName>
    </recommendedName>
</protein>
<dbReference type="EMBL" id="CP002198">
    <property type="protein sequence ID" value="ADN15310.1"/>
    <property type="molecule type" value="Genomic_DNA"/>
</dbReference>
<keyword evidence="1" id="KW-1133">Transmembrane helix</keyword>
<dbReference type="STRING" id="497965.Cyan7822_3360"/>
<evidence type="ECO:0000259" key="2">
    <source>
        <dbReference type="Pfam" id="PF04230"/>
    </source>
</evidence>
<dbReference type="AlphaFoldDB" id="E0UDJ7"/>
<reference evidence="4" key="1">
    <citation type="journal article" date="2011" name="MBio">
        <title>Novel metabolic attributes of the genus Cyanothece, comprising a group of unicellular nitrogen-fixing Cyanobacteria.</title>
        <authorList>
            <person name="Bandyopadhyay A."/>
            <person name="Elvitigala T."/>
            <person name="Welsh E."/>
            <person name="Stockel J."/>
            <person name="Liberton M."/>
            <person name="Min H."/>
            <person name="Sherman L.A."/>
            <person name="Pakrasi H.B."/>
        </authorList>
    </citation>
    <scope>NUCLEOTIDE SEQUENCE [LARGE SCALE GENOMIC DNA]</scope>
    <source>
        <strain evidence="4">PCC 7822</strain>
    </source>
</reference>
<keyword evidence="1" id="KW-0812">Transmembrane</keyword>
<dbReference type="Pfam" id="PF04230">
    <property type="entry name" value="PS_pyruv_trans"/>
    <property type="match status" value="1"/>
</dbReference>
<feature type="transmembrane region" description="Helical" evidence="1">
    <location>
        <begin position="7"/>
        <end position="26"/>
    </location>
</feature>
<dbReference type="OrthoDB" id="419704at2"/>
<dbReference type="InterPro" id="IPR007345">
    <property type="entry name" value="Polysacch_pyruvyl_Trfase"/>
</dbReference>
<name>E0UDJ7_GLOV7</name>